<dbReference type="NCBIfam" id="TIGR01730">
    <property type="entry name" value="RND_mfp"/>
    <property type="match status" value="1"/>
</dbReference>
<reference evidence="5" key="1">
    <citation type="submission" date="2022-08" db="EMBL/GenBank/DDBJ databases">
        <authorList>
            <person name="Li F."/>
        </authorList>
    </citation>
    <scope>NUCLEOTIDE SEQUENCE</scope>
    <source>
        <strain evidence="5">MQZ15Z-1</strain>
    </source>
</reference>
<feature type="signal peptide" evidence="3">
    <location>
        <begin position="1"/>
        <end position="28"/>
    </location>
</feature>
<keyword evidence="6" id="KW-1185">Reference proteome</keyword>
<comment type="caution">
    <text evidence="5">The sequence shown here is derived from an EMBL/GenBank/DDBJ whole genome shotgun (WGS) entry which is preliminary data.</text>
</comment>
<dbReference type="Proteomes" id="UP001151088">
    <property type="component" value="Unassembled WGS sequence"/>
</dbReference>
<dbReference type="InterPro" id="IPR058627">
    <property type="entry name" value="MdtA-like_C"/>
</dbReference>
<dbReference type="AlphaFoldDB" id="A0A9X2PI00"/>
<dbReference type="PANTHER" id="PTHR30469">
    <property type="entry name" value="MULTIDRUG RESISTANCE PROTEIN MDTA"/>
    <property type="match status" value="1"/>
</dbReference>
<comment type="similarity">
    <text evidence="1">Belongs to the membrane fusion protein (MFP) (TC 8.A.1) family.</text>
</comment>
<dbReference type="PROSITE" id="PS51257">
    <property type="entry name" value="PROKAR_LIPOPROTEIN"/>
    <property type="match status" value="1"/>
</dbReference>
<evidence type="ECO:0000313" key="5">
    <source>
        <dbReference type="EMBL" id="MCS0497794.1"/>
    </source>
</evidence>
<dbReference type="Gene3D" id="2.40.50.100">
    <property type="match status" value="1"/>
</dbReference>
<sequence length="361" mass="38294">MVAFQRFAFAATALAALAISGCKPEAQADPRQAPRIVQTTTVEAARPVERAFTGVVAARVESNLGFRVAGKVTERLVDTGQTVTAGQPLMRIDRTDLDLEIAAKERAVAAADAVRTQAAADEVRYRELRENGWATQQRYEQSKAALDTANANLEAAKAEAQVARNQSSYSQLLADEDGVIVDTLAEPGQVVAAGQTVVRLAHRGAREASVNLPESVRPEIGSPAQATLYGNRLTGRATLRQLSDAADPHTRTYEARYVLEGDAAKAPLGATITISIPLGNAAPLSSIPIAALNDEGSGFFVWVVLDGDRLERRPVSVGRLGAERVTLSGGVVPGETIVATGGHYLHADQEIRIAEQKAAMQ</sequence>
<evidence type="ECO:0000256" key="2">
    <source>
        <dbReference type="SAM" id="Coils"/>
    </source>
</evidence>
<evidence type="ECO:0000256" key="1">
    <source>
        <dbReference type="ARBA" id="ARBA00009477"/>
    </source>
</evidence>
<dbReference type="InterPro" id="IPR006143">
    <property type="entry name" value="RND_pump_MFP"/>
</dbReference>
<feature type="domain" description="Multidrug resistance protein MdtA-like C-terminal permuted SH3" evidence="4">
    <location>
        <begin position="287"/>
        <end position="342"/>
    </location>
</feature>
<keyword evidence="2" id="KW-0175">Coiled coil</keyword>
<dbReference type="GO" id="GO:0015562">
    <property type="term" value="F:efflux transmembrane transporter activity"/>
    <property type="evidence" value="ECO:0007669"/>
    <property type="project" value="TreeGrafter"/>
</dbReference>
<dbReference type="Gene3D" id="2.40.420.20">
    <property type="match status" value="1"/>
</dbReference>
<evidence type="ECO:0000313" key="6">
    <source>
        <dbReference type="Proteomes" id="UP001151088"/>
    </source>
</evidence>
<dbReference type="PANTHER" id="PTHR30469:SF18">
    <property type="entry name" value="RESISTANCE-NODULATION-CELL DIVISION (RND) EFFLUX MEMBRANE FUSION PROTEIN-RELATED"/>
    <property type="match status" value="1"/>
</dbReference>
<dbReference type="Gene3D" id="2.40.30.170">
    <property type="match status" value="1"/>
</dbReference>
<dbReference type="EMBL" id="JANTHZ010000014">
    <property type="protein sequence ID" value="MCS0497794.1"/>
    <property type="molecule type" value="Genomic_DNA"/>
</dbReference>
<protein>
    <submittedName>
        <fullName evidence="5">Efflux RND transporter periplasmic adaptor subunit</fullName>
    </submittedName>
</protein>
<proteinExistence type="inferred from homology"/>
<name>A0A9X2PI00_9HYPH</name>
<feature type="chain" id="PRO_5040755096" evidence="3">
    <location>
        <begin position="29"/>
        <end position="361"/>
    </location>
</feature>
<gene>
    <name evidence="5" type="ORF">NVS89_22140</name>
</gene>
<dbReference type="Gene3D" id="1.10.287.470">
    <property type="entry name" value="Helix hairpin bin"/>
    <property type="match status" value="1"/>
</dbReference>
<evidence type="ECO:0000256" key="3">
    <source>
        <dbReference type="SAM" id="SignalP"/>
    </source>
</evidence>
<organism evidence="5 6">
    <name type="scientific">Ancylobacter mangrovi</name>
    <dbReference type="NCBI Taxonomy" id="2972472"/>
    <lineage>
        <taxon>Bacteria</taxon>
        <taxon>Pseudomonadati</taxon>
        <taxon>Pseudomonadota</taxon>
        <taxon>Alphaproteobacteria</taxon>
        <taxon>Hyphomicrobiales</taxon>
        <taxon>Xanthobacteraceae</taxon>
        <taxon>Ancylobacter</taxon>
    </lineage>
</organism>
<dbReference type="Pfam" id="PF25967">
    <property type="entry name" value="RND-MFP_C"/>
    <property type="match status" value="1"/>
</dbReference>
<evidence type="ECO:0000259" key="4">
    <source>
        <dbReference type="Pfam" id="PF25967"/>
    </source>
</evidence>
<dbReference type="GO" id="GO:1990281">
    <property type="term" value="C:efflux pump complex"/>
    <property type="evidence" value="ECO:0007669"/>
    <property type="project" value="TreeGrafter"/>
</dbReference>
<feature type="coiled-coil region" evidence="2">
    <location>
        <begin position="139"/>
        <end position="166"/>
    </location>
</feature>
<keyword evidence="3" id="KW-0732">Signal</keyword>
<dbReference type="SUPFAM" id="SSF111369">
    <property type="entry name" value="HlyD-like secretion proteins"/>
    <property type="match status" value="1"/>
</dbReference>
<accession>A0A9X2PI00</accession>
<dbReference type="RefSeq" id="WP_258734946.1">
    <property type="nucleotide sequence ID" value="NZ_JANTHZ010000014.1"/>
</dbReference>